<keyword evidence="2" id="KW-0723">Serine/threonine-protein kinase</keyword>
<keyword evidence="3" id="KW-0808">Transferase</keyword>
<dbReference type="InterPro" id="IPR024678">
    <property type="entry name" value="Kinase_OSR1/WNK_CCT"/>
</dbReference>
<comment type="caution">
    <text evidence="10">The sequence shown here is derived from an EMBL/GenBank/DDBJ whole genome shotgun (WGS) entry which is preliminary data.</text>
</comment>
<evidence type="ECO:0000256" key="1">
    <source>
        <dbReference type="ARBA" id="ARBA00012513"/>
    </source>
</evidence>
<dbReference type="GO" id="GO:0004674">
    <property type="term" value="F:protein serine/threonine kinase activity"/>
    <property type="evidence" value="ECO:0007669"/>
    <property type="project" value="UniProtKB-KW"/>
</dbReference>
<protein>
    <recommendedName>
        <fullName evidence="1">non-specific serine/threonine protein kinase</fullName>
        <ecNumber evidence="1">2.7.11.1</ecNumber>
    </recommendedName>
</protein>
<evidence type="ECO:0000256" key="5">
    <source>
        <dbReference type="ARBA" id="ARBA00022777"/>
    </source>
</evidence>
<evidence type="ECO:0000256" key="8">
    <source>
        <dbReference type="ARBA" id="ARBA00048679"/>
    </source>
</evidence>
<keyword evidence="5" id="KW-0418">Kinase</keyword>
<dbReference type="EC" id="2.7.11.1" evidence="1"/>
<dbReference type="GO" id="GO:0005524">
    <property type="term" value="F:ATP binding"/>
    <property type="evidence" value="ECO:0007669"/>
    <property type="project" value="UniProtKB-KW"/>
</dbReference>
<dbReference type="PANTHER" id="PTHR13902">
    <property type="entry name" value="SERINE/THREONINE-PROTEIN KINASE WNK WITH NO LYSINE -RELATED"/>
    <property type="match status" value="1"/>
</dbReference>
<evidence type="ECO:0000256" key="6">
    <source>
        <dbReference type="ARBA" id="ARBA00022840"/>
    </source>
</evidence>
<keyword evidence="11" id="KW-1185">Reference proteome</keyword>
<comment type="catalytic activity">
    <reaction evidence="8">
        <text>L-seryl-[protein] + ATP = O-phospho-L-seryl-[protein] + ADP + H(+)</text>
        <dbReference type="Rhea" id="RHEA:17989"/>
        <dbReference type="Rhea" id="RHEA-COMP:9863"/>
        <dbReference type="Rhea" id="RHEA-COMP:11604"/>
        <dbReference type="ChEBI" id="CHEBI:15378"/>
        <dbReference type="ChEBI" id="CHEBI:29999"/>
        <dbReference type="ChEBI" id="CHEBI:30616"/>
        <dbReference type="ChEBI" id="CHEBI:83421"/>
        <dbReference type="ChEBI" id="CHEBI:456216"/>
        <dbReference type="EC" id="2.7.11.1"/>
    </reaction>
</comment>
<dbReference type="InterPro" id="IPR050588">
    <property type="entry name" value="WNK_Ser-Thr_kinase"/>
</dbReference>
<accession>A0A8H8DJW6</accession>
<gene>
    <name evidence="10" type="ORF">BJ554DRAFT_6538</name>
</gene>
<dbReference type="OrthoDB" id="4062651at2759"/>
<dbReference type="Gene3D" id="3.10.20.90">
    <property type="entry name" value="Phosphatidylinositol 3-kinase Catalytic Subunit, Chain A, domain 1"/>
    <property type="match status" value="1"/>
</dbReference>
<keyword evidence="6" id="KW-0067">ATP-binding</keyword>
<evidence type="ECO:0000256" key="7">
    <source>
        <dbReference type="ARBA" id="ARBA00047899"/>
    </source>
</evidence>
<comment type="catalytic activity">
    <reaction evidence="7">
        <text>L-threonyl-[protein] + ATP = O-phospho-L-threonyl-[protein] + ADP + H(+)</text>
        <dbReference type="Rhea" id="RHEA:46608"/>
        <dbReference type="Rhea" id="RHEA-COMP:11060"/>
        <dbReference type="Rhea" id="RHEA-COMP:11605"/>
        <dbReference type="ChEBI" id="CHEBI:15378"/>
        <dbReference type="ChEBI" id="CHEBI:30013"/>
        <dbReference type="ChEBI" id="CHEBI:30616"/>
        <dbReference type="ChEBI" id="CHEBI:61977"/>
        <dbReference type="ChEBI" id="CHEBI:456216"/>
        <dbReference type="EC" id="2.7.11.1"/>
    </reaction>
</comment>
<organism evidence="10 11">
    <name type="scientific">Olpidium bornovanus</name>
    <dbReference type="NCBI Taxonomy" id="278681"/>
    <lineage>
        <taxon>Eukaryota</taxon>
        <taxon>Fungi</taxon>
        <taxon>Fungi incertae sedis</taxon>
        <taxon>Olpidiomycota</taxon>
        <taxon>Olpidiomycotina</taxon>
        <taxon>Olpidiomycetes</taxon>
        <taxon>Olpidiales</taxon>
        <taxon>Olpidiaceae</taxon>
        <taxon>Olpidium</taxon>
    </lineage>
</organism>
<feature type="non-terminal residue" evidence="10">
    <location>
        <position position="167"/>
    </location>
</feature>
<name>A0A8H8DJW6_9FUNG</name>
<evidence type="ECO:0000313" key="11">
    <source>
        <dbReference type="Proteomes" id="UP000673691"/>
    </source>
</evidence>
<evidence type="ECO:0000259" key="9">
    <source>
        <dbReference type="Pfam" id="PF12202"/>
    </source>
</evidence>
<reference evidence="10 11" key="1">
    <citation type="journal article" name="Sci. Rep.">
        <title>Genome-scale phylogenetic analyses confirm Olpidium as the closest living zoosporic fungus to the non-flagellated, terrestrial fungi.</title>
        <authorList>
            <person name="Chang Y."/>
            <person name="Rochon D."/>
            <person name="Sekimoto S."/>
            <person name="Wang Y."/>
            <person name="Chovatia M."/>
            <person name="Sandor L."/>
            <person name="Salamov A."/>
            <person name="Grigoriev I.V."/>
            <person name="Stajich J.E."/>
            <person name="Spatafora J.W."/>
        </authorList>
    </citation>
    <scope>NUCLEOTIDE SEQUENCE [LARGE SCALE GENOMIC DNA]</scope>
    <source>
        <strain evidence="10">S191</strain>
    </source>
</reference>
<evidence type="ECO:0000256" key="2">
    <source>
        <dbReference type="ARBA" id="ARBA00022527"/>
    </source>
</evidence>
<dbReference type="EMBL" id="JAEFCI010003881">
    <property type="protein sequence ID" value="KAG5461289.1"/>
    <property type="molecule type" value="Genomic_DNA"/>
</dbReference>
<keyword evidence="4" id="KW-0547">Nucleotide-binding</keyword>
<dbReference type="Proteomes" id="UP000673691">
    <property type="component" value="Unassembled WGS sequence"/>
</dbReference>
<dbReference type="Pfam" id="PF12202">
    <property type="entry name" value="OSR1_C"/>
    <property type="match status" value="1"/>
</dbReference>
<evidence type="ECO:0000256" key="3">
    <source>
        <dbReference type="ARBA" id="ARBA00022679"/>
    </source>
</evidence>
<evidence type="ECO:0000313" key="10">
    <source>
        <dbReference type="EMBL" id="KAG5461289.1"/>
    </source>
</evidence>
<evidence type="ECO:0000256" key="4">
    <source>
        <dbReference type="ARBA" id="ARBA00022741"/>
    </source>
</evidence>
<feature type="domain" description="Serine/threonine-protein kinase OSR1/WNK CCT" evidence="9">
    <location>
        <begin position="104"/>
        <end position="136"/>
    </location>
</feature>
<dbReference type="AlphaFoldDB" id="A0A8H8DJW6"/>
<sequence>MEFVFITELMTGEREQLPFSNSSCNVWHGLYQGIKPDCLGKVKDPDVFNVICSCIAPEHERPSAQEVADHPFLAVEPEVVLLTVSEDRNHLRLQVVFKGMDKLSVKFEFNVDADTAEEVVTEMIEEEVLPQQFQQLITLEINRILRDLAKTEEKEAMKEEAQQQQHT</sequence>
<proteinExistence type="predicted"/>